<accession>A0A238U9V8</accession>
<protein>
    <submittedName>
        <fullName evidence="2">Uncharacterized protein</fullName>
    </submittedName>
</protein>
<keyword evidence="1" id="KW-0472">Membrane</keyword>
<reference evidence="2 3" key="1">
    <citation type="submission" date="2017-07" db="EMBL/GenBank/DDBJ databases">
        <authorList>
            <person name="Sun Z.S."/>
            <person name="Albrecht U."/>
            <person name="Echele G."/>
            <person name="Lee C.C."/>
        </authorList>
    </citation>
    <scope>NUCLEOTIDE SEQUENCE [LARGE SCALE GENOMIC DNA]</scope>
    <source>
        <strain evidence="3">type strain: KCTC 22618</strain>
    </source>
</reference>
<feature type="transmembrane region" description="Helical" evidence="1">
    <location>
        <begin position="210"/>
        <end position="228"/>
    </location>
</feature>
<organism evidence="2 3">
    <name type="scientific">Tenacibaculum jejuense</name>
    <dbReference type="NCBI Taxonomy" id="584609"/>
    <lineage>
        <taxon>Bacteria</taxon>
        <taxon>Pseudomonadati</taxon>
        <taxon>Bacteroidota</taxon>
        <taxon>Flavobacteriia</taxon>
        <taxon>Flavobacteriales</taxon>
        <taxon>Flavobacteriaceae</taxon>
        <taxon>Tenacibaculum</taxon>
    </lineage>
</organism>
<evidence type="ECO:0000313" key="3">
    <source>
        <dbReference type="Proteomes" id="UP000215214"/>
    </source>
</evidence>
<name>A0A238U9V8_9FLAO</name>
<evidence type="ECO:0000256" key="1">
    <source>
        <dbReference type="SAM" id="Phobius"/>
    </source>
</evidence>
<keyword evidence="1" id="KW-0812">Transmembrane</keyword>
<evidence type="ECO:0000313" key="2">
    <source>
        <dbReference type="EMBL" id="SNR15180.1"/>
    </source>
</evidence>
<keyword evidence="3" id="KW-1185">Reference proteome</keyword>
<keyword evidence="1" id="KW-1133">Transmembrane helix</keyword>
<dbReference type="Proteomes" id="UP000215214">
    <property type="component" value="Chromosome TJEJU"/>
</dbReference>
<dbReference type="OrthoDB" id="1494228at2"/>
<dbReference type="AlphaFoldDB" id="A0A238U9V8"/>
<dbReference type="EMBL" id="LT899436">
    <property type="protein sequence ID" value="SNR15180.1"/>
    <property type="molecule type" value="Genomic_DNA"/>
</dbReference>
<dbReference type="RefSeq" id="WP_095070734.1">
    <property type="nucleotide sequence ID" value="NZ_LT899436.1"/>
</dbReference>
<feature type="transmembrane region" description="Helical" evidence="1">
    <location>
        <begin position="182"/>
        <end position="204"/>
    </location>
</feature>
<proteinExistence type="predicted"/>
<gene>
    <name evidence="2" type="ORF">TJEJU_1449</name>
</gene>
<sequence length="241" mass="27981">MFLNEPKFRKPSEIEQKIIDICIRNTQKSYIQIFIVFLILDIVIWSITFIFFSESWFMGILMVLIGIVISLFLLGIKETIEDTKINCSYLVFSDKGEWKIEIEGKTAKSQHYVSKVNDKKIVMPVPYMSTPPLYGKPKNIEYEFVQLFDSAPIFGNDSIFIAIDGKGLENKHLNYMVRLQPIGVLSIITISCFFVFLMLCIISSFSMDFALYGCLVLLPIVIHTFIKWRNNKKIKEKLMKK</sequence>
<dbReference type="KEGG" id="tje:TJEJU_1449"/>
<feature type="transmembrane region" description="Helical" evidence="1">
    <location>
        <begin position="56"/>
        <end position="76"/>
    </location>
</feature>
<feature type="transmembrane region" description="Helical" evidence="1">
    <location>
        <begin position="30"/>
        <end position="50"/>
    </location>
</feature>